<name>A0A2T2WD01_9FIRM</name>
<evidence type="ECO:0000313" key="1">
    <source>
        <dbReference type="EMBL" id="PSR20124.1"/>
    </source>
</evidence>
<dbReference type="EMBL" id="PXYV01000084">
    <property type="protein sequence ID" value="PSR20124.1"/>
    <property type="molecule type" value="Genomic_DNA"/>
</dbReference>
<sequence>MVTAMETNNPVETKKVIAALLLEKKADMLKIIDRINATTDDLELMRLSAQRELLSHEIRLLLKRGRALIGS</sequence>
<gene>
    <name evidence="1" type="ORF">C7B45_16375</name>
</gene>
<accession>A0A2T2WD01</accession>
<comment type="caution">
    <text evidence="1">The sequence shown here is derived from an EMBL/GenBank/DDBJ whole genome shotgun (WGS) entry which is preliminary data.</text>
</comment>
<dbReference type="Proteomes" id="UP000241848">
    <property type="component" value="Unassembled WGS sequence"/>
</dbReference>
<protein>
    <submittedName>
        <fullName evidence="1">Uncharacterized protein</fullName>
    </submittedName>
</protein>
<evidence type="ECO:0000313" key="2">
    <source>
        <dbReference type="Proteomes" id="UP000241848"/>
    </source>
</evidence>
<organism evidence="1 2">
    <name type="scientific">Sulfobacillus acidophilus</name>
    <dbReference type="NCBI Taxonomy" id="53633"/>
    <lineage>
        <taxon>Bacteria</taxon>
        <taxon>Bacillati</taxon>
        <taxon>Bacillota</taxon>
        <taxon>Clostridia</taxon>
        <taxon>Eubacteriales</taxon>
        <taxon>Clostridiales Family XVII. Incertae Sedis</taxon>
        <taxon>Sulfobacillus</taxon>
    </lineage>
</organism>
<reference evidence="1 2" key="1">
    <citation type="journal article" date="2014" name="BMC Genomics">
        <title>Comparison of environmental and isolate Sulfobacillus genomes reveals diverse carbon, sulfur, nitrogen, and hydrogen metabolisms.</title>
        <authorList>
            <person name="Justice N.B."/>
            <person name="Norman A."/>
            <person name="Brown C.T."/>
            <person name="Singh A."/>
            <person name="Thomas B.C."/>
            <person name="Banfield J.F."/>
        </authorList>
    </citation>
    <scope>NUCLEOTIDE SEQUENCE [LARGE SCALE GENOMIC DNA]</scope>
    <source>
        <strain evidence="1">AMDSBA3</strain>
    </source>
</reference>
<dbReference type="AlphaFoldDB" id="A0A2T2WD01"/>
<proteinExistence type="predicted"/>